<dbReference type="Gene3D" id="3.30.470.20">
    <property type="entry name" value="ATP-grasp fold, B domain"/>
    <property type="match status" value="1"/>
</dbReference>
<dbReference type="Pfam" id="PF02786">
    <property type="entry name" value="CPSase_L_D2"/>
    <property type="match status" value="1"/>
</dbReference>
<dbReference type="KEGG" id="bmet:BMMGA3_05590"/>
<protein>
    <recommendedName>
        <fullName evidence="1">biotin carboxylase</fullName>
        <ecNumber evidence="1">6.3.4.14</ecNumber>
    </recommendedName>
</protein>
<dbReference type="GO" id="GO:0004075">
    <property type="term" value="F:biotin carboxylase activity"/>
    <property type="evidence" value="ECO:0007669"/>
    <property type="project" value="UniProtKB-EC"/>
</dbReference>
<dbReference type="PROSITE" id="PS50975">
    <property type="entry name" value="ATP_GRASP"/>
    <property type="match status" value="1"/>
</dbReference>
<dbReference type="InterPro" id="IPR005481">
    <property type="entry name" value="BC-like_N"/>
</dbReference>
<name>A0A068LP54_BACMM</name>
<keyword evidence="2 9" id="KW-0436">Ligase</keyword>
<dbReference type="InterPro" id="IPR011761">
    <property type="entry name" value="ATP-grasp"/>
</dbReference>
<keyword evidence="10" id="KW-1185">Reference proteome</keyword>
<dbReference type="Pfam" id="PF02785">
    <property type="entry name" value="Biotin_carb_C"/>
    <property type="match status" value="1"/>
</dbReference>
<dbReference type="FunFam" id="3.40.50.20:FF:000010">
    <property type="entry name" value="Propionyl-CoA carboxylase subunit alpha"/>
    <property type="match status" value="1"/>
</dbReference>
<dbReference type="InterPro" id="IPR050856">
    <property type="entry name" value="Biotin_carboxylase_complex"/>
</dbReference>
<evidence type="ECO:0000256" key="5">
    <source>
        <dbReference type="ARBA" id="ARBA00023267"/>
    </source>
</evidence>
<feature type="domain" description="Biotin carboxylation" evidence="8">
    <location>
        <begin position="8"/>
        <end position="452"/>
    </location>
</feature>
<dbReference type="GO" id="GO:0046872">
    <property type="term" value="F:metal ion binding"/>
    <property type="evidence" value="ECO:0007669"/>
    <property type="project" value="InterPro"/>
</dbReference>
<dbReference type="PROSITE" id="PS50979">
    <property type="entry name" value="BC"/>
    <property type="match status" value="1"/>
</dbReference>
<dbReference type="AlphaFoldDB" id="A0A068LP54"/>
<proteinExistence type="predicted"/>
<evidence type="ECO:0000259" key="7">
    <source>
        <dbReference type="PROSITE" id="PS50975"/>
    </source>
</evidence>
<dbReference type="InterPro" id="IPR011764">
    <property type="entry name" value="Biotin_carboxylation_dom"/>
</dbReference>
<dbReference type="SUPFAM" id="SSF51246">
    <property type="entry name" value="Rudiment single hybrid motif"/>
    <property type="match status" value="1"/>
</dbReference>
<dbReference type="InterPro" id="IPR005479">
    <property type="entry name" value="CPAse_ATP-bd"/>
</dbReference>
<evidence type="ECO:0000256" key="1">
    <source>
        <dbReference type="ARBA" id="ARBA00013263"/>
    </source>
</evidence>
<dbReference type="Proteomes" id="UP000027602">
    <property type="component" value="Chromosome"/>
</dbReference>
<accession>A0A068LP54</accession>
<dbReference type="Pfam" id="PF00289">
    <property type="entry name" value="Biotin_carb_N"/>
    <property type="match status" value="1"/>
</dbReference>
<evidence type="ECO:0000256" key="6">
    <source>
        <dbReference type="PROSITE-ProRule" id="PRU00409"/>
    </source>
</evidence>
<organism evidence="9 10">
    <name type="scientific">Bacillus methanolicus (strain MGA3 / ATCC 53907)</name>
    <dbReference type="NCBI Taxonomy" id="796606"/>
    <lineage>
        <taxon>Bacteria</taxon>
        <taxon>Bacillati</taxon>
        <taxon>Bacillota</taxon>
        <taxon>Bacilli</taxon>
        <taxon>Bacillales</taxon>
        <taxon>Bacillaceae</taxon>
        <taxon>Bacillus</taxon>
    </lineage>
</organism>
<evidence type="ECO:0000313" key="9">
    <source>
        <dbReference type="EMBL" id="AIE59546.1"/>
    </source>
</evidence>
<dbReference type="SMART" id="SM00878">
    <property type="entry name" value="Biotin_carb_C"/>
    <property type="match status" value="1"/>
</dbReference>
<keyword evidence="4 6" id="KW-0067">ATP-binding</keyword>
<dbReference type="PANTHER" id="PTHR18866">
    <property type="entry name" value="CARBOXYLASE:PYRUVATE/ACETYL-COA/PROPIONYL-COA CARBOXYLASE"/>
    <property type="match status" value="1"/>
</dbReference>
<keyword evidence="5" id="KW-0092">Biotin</keyword>
<dbReference type="FunFam" id="3.30.1490.20:FF:000003">
    <property type="entry name" value="acetyl-CoA carboxylase isoform X1"/>
    <property type="match status" value="1"/>
</dbReference>
<dbReference type="STRING" id="796606.BMMGA3_05590"/>
<dbReference type="PANTHER" id="PTHR18866:SF33">
    <property type="entry name" value="METHYLCROTONOYL-COA CARBOXYLASE SUBUNIT ALPHA, MITOCHONDRIAL-RELATED"/>
    <property type="match status" value="1"/>
</dbReference>
<gene>
    <name evidence="9" type="primary">accC2</name>
    <name evidence="9" type="ORF">BMMGA3_05590</name>
</gene>
<dbReference type="InterPro" id="IPR005482">
    <property type="entry name" value="Biotin_COase_C"/>
</dbReference>
<evidence type="ECO:0000259" key="8">
    <source>
        <dbReference type="PROSITE" id="PS50979"/>
    </source>
</evidence>
<dbReference type="eggNOG" id="COG0439">
    <property type="taxonomic scope" value="Bacteria"/>
</dbReference>
<evidence type="ECO:0000256" key="3">
    <source>
        <dbReference type="ARBA" id="ARBA00022741"/>
    </source>
</evidence>
<sequence>MEAERGTRVQKIIIANRGEIASRIIRTCHALGIETIAVYSDADRDMPYVKEAKYAFRIGEPLVQKSYLNSDLLLKIAKSEKADGIHPGYGFLSENADFARKVRKEGLTFIGPSPETIERMGDKITARNTMEKAGIPVIPGSREGLTTLEEACDFAESIGYPVMLKASGGGGGIGMVHCENQKELTKFFESTKARAKAYFGSEKIFIEKYIQNARHIEVQIFGDAYGNIVHLFERDCSVQRRHQKVIEETPSPFLSEHTRKQMYAAALKAAEVVHYVNAGTIEFIVDEEENFYFLEMNTRLQVEHPITEQITGLDLVKWQILVAKGERLPLLQNEINRSGHAMEFRLYAEDPNTFMPSPGKITGFKWKEFEGVRIDHGYLEGCFVTTFYDPMVAKCIFYSKAREDVLKTAKEFFQNIKIEGIKTNIPLFINIIDDSDFQNGTYTTKFLIEKTLQWSRGSL</sequence>
<evidence type="ECO:0000256" key="2">
    <source>
        <dbReference type="ARBA" id="ARBA00022598"/>
    </source>
</evidence>
<keyword evidence="3 6" id="KW-0547">Nucleotide-binding</keyword>
<dbReference type="HOGENOM" id="CLU_000395_3_2_9"/>
<dbReference type="NCBIfam" id="NF006367">
    <property type="entry name" value="PRK08591.1"/>
    <property type="match status" value="1"/>
</dbReference>
<dbReference type="InterPro" id="IPR016185">
    <property type="entry name" value="PreATP-grasp_dom_sf"/>
</dbReference>
<dbReference type="GO" id="GO:0005524">
    <property type="term" value="F:ATP binding"/>
    <property type="evidence" value="ECO:0007669"/>
    <property type="project" value="UniProtKB-UniRule"/>
</dbReference>
<dbReference type="SUPFAM" id="SSF52440">
    <property type="entry name" value="PreATP-grasp domain"/>
    <property type="match status" value="1"/>
</dbReference>
<evidence type="ECO:0000256" key="4">
    <source>
        <dbReference type="ARBA" id="ARBA00022840"/>
    </source>
</evidence>
<reference evidence="9 10" key="1">
    <citation type="journal article" date="2015" name="BMC Genomics">
        <title>Transcriptome analysis of thermophilic methylotrophic Bacillus methanolicus MGA3 using RNA-sequencing provides detailed insights into its previously uncharted transcriptional landscape.</title>
        <authorList>
            <person name="Irla M."/>
            <person name="Neshat A."/>
            <person name="Brautaset T."/>
            <person name="Ruckert C."/>
            <person name="Kalinowski J."/>
            <person name="Wendisch V.F."/>
        </authorList>
    </citation>
    <scope>NUCLEOTIDE SEQUENCE [LARGE SCALE GENOMIC DNA]</scope>
    <source>
        <strain evidence="10">MGA3 / ATCC 53907</strain>
    </source>
</reference>
<feature type="domain" description="ATP-grasp" evidence="7">
    <location>
        <begin position="127"/>
        <end position="324"/>
    </location>
</feature>
<dbReference type="InterPro" id="IPR011054">
    <property type="entry name" value="Rudment_hybrid_motif"/>
</dbReference>
<evidence type="ECO:0000313" key="10">
    <source>
        <dbReference type="Proteomes" id="UP000027602"/>
    </source>
</evidence>
<dbReference type="PROSITE" id="PS00866">
    <property type="entry name" value="CPSASE_1"/>
    <property type="match status" value="1"/>
</dbReference>
<dbReference type="EMBL" id="CP007739">
    <property type="protein sequence ID" value="AIE59546.1"/>
    <property type="molecule type" value="Genomic_DNA"/>
</dbReference>
<dbReference type="PROSITE" id="PS00867">
    <property type="entry name" value="CPSASE_2"/>
    <property type="match status" value="1"/>
</dbReference>
<dbReference type="EC" id="6.3.4.14" evidence="1"/>
<dbReference type="SUPFAM" id="SSF56059">
    <property type="entry name" value="Glutathione synthetase ATP-binding domain-like"/>
    <property type="match status" value="1"/>
</dbReference>